<name>A0ABD0Y652_9HEMI</name>
<evidence type="ECO:0000313" key="1">
    <source>
        <dbReference type="EMBL" id="KAL1122732.1"/>
    </source>
</evidence>
<dbReference type="Proteomes" id="UP001558652">
    <property type="component" value="Unassembled WGS sequence"/>
</dbReference>
<dbReference type="EMBL" id="JBFDAA010000013">
    <property type="protein sequence ID" value="KAL1122732.1"/>
    <property type="molecule type" value="Genomic_DNA"/>
</dbReference>
<comment type="caution">
    <text evidence="1">The sequence shown here is derived from an EMBL/GenBank/DDBJ whole genome shotgun (WGS) entry which is preliminary data.</text>
</comment>
<gene>
    <name evidence="1" type="ORF">AAG570_003059</name>
</gene>
<reference evidence="1 2" key="1">
    <citation type="submission" date="2024-07" db="EMBL/GenBank/DDBJ databases">
        <title>Chromosome-level genome assembly of the water stick insect Ranatra chinensis (Heteroptera: Nepidae).</title>
        <authorList>
            <person name="Liu X."/>
        </authorList>
    </citation>
    <scope>NUCLEOTIDE SEQUENCE [LARGE SCALE GENOMIC DNA]</scope>
    <source>
        <strain evidence="1">Cailab_2021Rc</strain>
        <tissue evidence="1">Muscle</tissue>
    </source>
</reference>
<accession>A0ABD0Y652</accession>
<keyword evidence="2" id="KW-1185">Reference proteome</keyword>
<evidence type="ECO:0000313" key="2">
    <source>
        <dbReference type="Proteomes" id="UP001558652"/>
    </source>
</evidence>
<dbReference type="AlphaFoldDB" id="A0ABD0Y652"/>
<protein>
    <submittedName>
        <fullName evidence="1">Uncharacterized protein</fullName>
    </submittedName>
</protein>
<organism evidence="1 2">
    <name type="scientific">Ranatra chinensis</name>
    <dbReference type="NCBI Taxonomy" id="642074"/>
    <lineage>
        <taxon>Eukaryota</taxon>
        <taxon>Metazoa</taxon>
        <taxon>Ecdysozoa</taxon>
        <taxon>Arthropoda</taxon>
        <taxon>Hexapoda</taxon>
        <taxon>Insecta</taxon>
        <taxon>Pterygota</taxon>
        <taxon>Neoptera</taxon>
        <taxon>Paraneoptera</taxon>
        <taxon>Hemiptera</taxon>
        <taxon>Heteroptera</taxon>
        <taxon>Panheteroptera</taxon>
        <taxon>Nepomorpha</taxon>
        <taxon>Nepidae</taxon>
        <taxon>Ranatrinae</taxon>
        <taxon>Ranatra</taxon>
    </lineage>
</organism>
<proteinExistence type="predicted"/>
<sequence>MFYKNKKRETTEIVTFWEVAAVLVRRTQVTMGARPLRAAQGSILFVSLVWRTVTRDRSHLSLSTYGFYYFNGYNSTMKLFGIGRQIGRDRVTDWCRGGLLTPPRPPCPLHPTQLSPTTLAPYQTFETPSVVGVETSCATCCERGVEKKSKA</sequence>